<protein>
    <recommendedName>
        <fullName evidence="2">OmpR/PhoB-type domain-containing protein</fullName>
    </recommendedName>
</protein>
<accession>A0A645GHJ6</accession>
<sequence length="150" mass="17873">MFTSSKRQNLQIGKALYLPHADHVCKPINIEEMVTRMNLLITRTIRPSELYRYQIGKAIFKVCDQMLVFNELNISLSRLETVVLLELYHYRNRHIDRPQVICHTWNTDNWKSYESSFQNILWKLRKCLALIEDVTIDTHIKQKIKLCVPE</sequence>
<proteinExistence type="predicted"/>
<dbReference type="AlphaFoldDB" id="A0A645GHJ6"/>
<gene>
    <name evidence="1" type="ORF">SDC9_173052</name>
</gene>
<dbReference type="GO" id="GO:0003677">
    <property type="term" value="F:DNA binding"/>
    <property type="evidence" value="ECO:0007669"/>
    <property type="project" value="InterPro"/>
</dbReference>
<reference evidence="1" key="1">
    <citation type="submission" date="2019-08" db="EMBL/GenBank/DDBJ databases">
        <authorList>
            <person name="Kucharzyk K."/>
            <person name="Murdoch R.W."/>
            <person name="Higgins S."/>
            <person name="Loffler F."/>
        </authorList>
    </citation>
    <scope>NUCLEOTIDE SEQUENCE</scope>
</reference>
<name>A0A645GHJ6_9ZZZZ</name>
<comment type="caution">
    <text evidence="1">The sequence shown here is derived from an EMBL/GenBank/DDBJ whole genome shotgun (WGS) entry which is preliminary data.</text>
</comment>
<evidence type="ECO:0008006" key="2">
    <source>
        <dbReference type="Google" id="ProtNLM"/>
    </source>
</evidence>
<dbReference type="GO" id="GO:0006355">
    <property type="term" value="P:regulation of DNA-templated transcription"/>
    <property type="evidence" value="ECO:0007669"/>
    <property type="project" value="InterPro"/>
</dbReference>
<dbReference type="Gene3D" id="1.10.10.10">
    <property type="entry name" value="Winged helix-like DNA-binding domain superfamily/Winged helix DNA-binding domain"/>
    <property type="match status" value="1"/>
</dbReference>
<dbReference type="InterPro" id="IPR016032">
    <property type="entry name" value="Sig_transdc_resp-reg_C-effctor"/>
</dbReference>
<dbReference type="SUPFAM" id="SSF46894">
    <property type="entry name" value="C-terminal effector domain of the bipartite response regulators"/>
    <property type="match status" value="1"/>
</dbReference>
<dbReference type="EMBL" id="VSSQ01074884">
    <property type="protein sequence ID" value="MPN25640.1"/>
    <property type="molecule type" value="Genomic_DNA"/>
</dbReference>
<dbReference type="InterPro" id="IPR036388">
    <property type="entry name" value="WH-like_DNA-bd_sf"/>
</dbReference>
<organism evidence="1">
    <name type="scientific">bioreactor metagenome</name>
    <dbReference type="NCBI Taxonomy" id="1076179"/>
    <lineage>
        <taxon>unclassified sequences</taxon>
        <taxon>metagenomes</taxon>
        <taxon>ecological metagenomes</taxon>
    </lineage>
</organism>
<evidence type="ECO:0000313" key="1">
    <source>
        <dbReference type="EMBL" id="MPN25640.1"/>
    </source>
</evidence>